<dbReference type="EMBL" id="MU549698">
    <property type="protein sequence ID" value="KAI5627700.1"/>
    <property type="molecule type" value="Genomic_DNA"/>
</dbReference>
<comment type="similarity">
    <text evidence="1">Belongs to the peptidase C1 family.</text>
</comment>
<protein>
    <submittedName>
        <fullName evidence="8">Cathepsin S,-like 1 isoform X1</fullName>
    </submittedName>
</protein>
<accession>A0AAD5FSL9</accession>
<dbReference type="InterPro" id="IPR025660">
    <property type="entry name" value="Pept_his_AS"/>
</dbReference>
<dbReference type="PROSITE" id="PS00639">
    <property type="entry name" value="THIOL_PROTEASE_HIS"/>
    <property type="match status" value="1"/>
</dbReference>
<organism evidence="8 9">
    <name type="scientific">Silurus asotus</name>
    <name type="common">Amur catfish</name>
    <name type="synonym">Parasilurus asotus</name>
    <dbReference type="NCBI Taxonomy" id="30991"/>
    <lineage>
        <taxon>Eukaryota</taxon>
        <taxon>Metazoa</taxon>
        <taxon>Chordata</taxon>
        <taxon>Craniata</taxon>
        <taxon>Vertebrata</taxon>
        <taxon>Euteleostomi</taxon>
        <taxon>Actinopterygii</taxon>
        <taxon>Neopterygii</taxon>
        <taxon>Teleostei</taxon>
        <taxon>Ostariophysi</taxon>
        <taxon>Siluriformes</taxon>
        <taxon>Siluridae</taxon>
        <taxon>Silurus</taxon>
    </lineage>
</organism>
<dbReference type="FunFam" id="3.90.70.10:FF:000006">
    <property type="entry name" value="Cathepsin S"/>
    <property type="match status" value="1"/>
</dbReference>
<evidence type="ECO:0000259" key="7">
    <source>
        <dbReference type="SMART" id="SM00848"/>
    </source>
</evidence>
<dbReference type="PANTHER" id="PTHR12411">
    <property type="entry name" value="CYSTEINE PROTEASE FAMILY C1-RELATED"/>
    <property type="match status" value="1"/>
</dbReference>
<keyword evidence="4" id="KW-0788">Thiol protease</keyword>
<comment type="caution">
    <text evidence="8">The sequence shown here is derived from an EMBL/GenBank/DDBJ whole genome shotgun (WGS) entry which is preliminary data.</text>
</comment>
<evidence type="ECO:0000256" key="5">
    <source>
        <dbReference type="ARBA" id="ARBA00023157"/>
    </source>
</evidence>
<dbReference type="SMART" id="SM00645">
    <property type="entry name" value="Pept_C1"/>
    <property type="match status" value="1"/>
</dbReference>
<keyword evidence="2" id="KW-0645">Protease</keyword>
<gene>
    <name evidence="8" type="ORF">C0J50_8475</name>
</gene>
<dbReference type="CDD" id="cd02248">
    <property type="entry name" value="Peptidase_C1A"/>
    <property type="match status" value="1"/>
</dbReference>
<evidence type="ECO:0000256" key="3">
    <source>
        <dbReference type="ARBA" id="ARBA00022801"/>
    </source>
</evidence>
<dbReference type="SUPFAM" id="SSF54001">
    <property type="entry name" value="Cysteine proteinases"/>
    <property type="match status" value="1"/>
</dbReference>
<dbReference type="GO" id="GO:0008234">
    <property type="term" value="F:cysteine-type peptidase activity"/>
    <property type="evidence" value="ECO:0007669"/>
    <property type="project" value="UniProtKB-KW"/>
</dbReference>
<name>A0AAD5FSL9_SILAS</name>
<evidence type="ECO:0000256" key="4">
    <source>
        <dbReference type="ARBA" id="ARBA00022807"/>
    </source>
</evidence>
<evidence type="ECO:0000313" key="9">
    <source>
        <dbReference type="Proteomes" id="UP001205998"/>
    </source>
</evidence>
<reference evidence="8" key="1">
    <citation type="submission" date="2018-07" db="EMBL/GenBank/DDBJ databases">
        <title>Comparative genomics of catfishes provides insights into carnivory and benthic adaptation.</title>
        <authorList>
            <person name="Zhang Y."/>
            <person name="Wang D."/>
            <person name="Peng Z."/>
            <person name="Zheng S."/>
            <person name="Shao F."/>
            <person name="Tao W."/>
        </authorList>
    </citation>
    <scope>NUCLEOTIDE SEQUENCE</scope>
    <source>
        <strain evidence="8">Chongqing</strain>
    </source>
</reference>
<feature type="domain" description="Peptidase C1A papain C-terminal" evidence="6">
    <location>
        <begin position="156"/>
        <end position="368"/>
    </location>
</feature>
<dbReference type="SMART" id="SM00848">
    <property type="entry name" value="Inhibitor_I29"/>
    <property type="match status" value="1"/>
</dbReference>
<dbReference type="GO" id="GO:0006508">
    <property type="term" value="P:proteolysis"/>
    <property type="evidence" value="ECO:0007669"/>
    <property type="project" value="UniProtKB-KW"/>
</dbReference>
<evidence type="ECO:0000259" key="6">
    <source>
        <dbReference type="SMART" id="SM00645"/>
    </source>
</evidence>
<sequence length="369" mass="41382">MVCSTGIKGDEIDSNPAHVTKRAIWGFGSDVTSCASCLRLRVSMMRVLLLTLLLSGVCCDLNLDGSWRSWKKEFKKNYSDAMEEAYRRSVWEQKVLEVKKHNEEAAAGHHTFTTGLNHLSDMTAEEVNAKMNGLRMENFSPQDDDDNFTFPINFPLPPSVNWTEDGFVTPVQNQGNCNSCWAFSAVGALEAQMKKKKGVLVPLSVQQLVDCSHLAGNRGCFGGLLTNAFHYIVNNEGISKESEYPYEDKEVFCRRAHNYGHCKGYRVLPRYNEFELQKVVATIGPVAVGINANLTSFHHYKNGIYNETSCPSLPLNHAVLIVGYGKEDGRQYWLVKNSWSDNWGEGGYIRMLRNQNQCGIGTYSVVPII</sequence>
<dbReference type="InterPro" id="IPR025661">
    <property type="entry name" value="Pept_asp_AS"/>
</dbReference>
<dbReference type="InterPro" id="IPR038765">
    <property type="entry name" value="Papain-like_cys_pep_sf"/>
</dbReference>
<dbReference type="Gene3D" id="3.90.70.10">
    <property type="entry name" value="Cysteine proteinases"/>
    <property type="match status" value="1"/>
</dbReference>
<dbReference type="Pfam" id="PF08246">
    <property type="entry name" value="Inhibitor_I29"/>
    <property type="match status" value="1"/>
</dbReference>
<dbReference type="InterPro" id="IPR013201">
    <property type="entry name" value="Prot_inhib_I29"/>
</dbReference>
<keyword evidence="9" id="KW-1185">Reference proteome</keyword>
<dbReference type="AlphaFoldDB" id="A0AAD5FSL9"/>
<dbReference type="InterPro" id="IPR013128">
    <property type="entry name" value="Peptidase_C1A"/>
</dbReference>
<dbReference type="InterPro" id="IPR000668">
    <property type="entry name" value="Peptidase_C1A_C"/>
</dbReference>
<feature type="domain" description="Cathepsin propeptide inhibitor" evidence="7">
    <location>
        <begin position="67"/>
        <end position="127"/>
    </location>
</feature>
<dbReference type="InterPro" id="IPR039417">
    <property type="entry name" value="Peptidase_C1A_papain-like"/>
</dbReference>
<dbReference type="Proteomes" id="UP001205998">
    <property type="component" value="Unassembled WGS sequence"/>
</dbReference>
<keyword evidence="3" id="KW-0378">Hydrolase</keyword>
<evidence type="ECO:0000313" key="8">
    <source>
        <dbReference type="EMBL" id="KAI5627700.1"/>
    </source>
</evidence>
<dbReference type="PROSITE" id="PS00640">
    <property type="entry name" value="THIOL_PROTEASE_ASN"/>
    <property type="match status" value="1"/>
</dbReference>
<dbReference type="Pfam" id="PF00112">
    <property type="entry name" value="Peptidase_C1"/>
    <property type="match status" value="1"/>
</dbReference>
<proteinExistence type="inferred from homology"/>
<evidence type="ECO:0000256" key="2">
    <source>
        <dbReference type="ARBA" id="ARBA00022670"/>
    </source>
</evidence>
<keyword evidence="5" id="KW-1015">Disulfide bond</keyword>
<evidence type="ECO:0000256" key="1">
    <source>
        <dbReference type="ARBA" id="ARBA00008455"/>
    </source>
</evidence>
<dbReference type="PRINTS" id="PR00705">
    <property type="entry name" value="PAPAIN"/>
</dbReference>